<dbReference type="InterPro" id="IPR000898">
    <property type="entry name" value="Indolamine_dOase"/>
</dbReference>
<evidence type="ECO:0000256" key="6">
    <source>
        <dbReference type="ARBA" id="ARBA00023002"/>
    </source>
</evidence>
<evidence type="ECO:0000256" key="7">
    <source>
        <dbReference type="ARBA" id="ARBA00023004"/>
    </source>
</evidence>
<dbReference type="SUPFAM" id="SSF52343">
    <property type="entry name" value="Ferredoxin reductase-like, C-terminal NADP-linked domain"/>
    <property type="match status" value="1"/>
</dbReference>
<dbReference type="GO" id="GO:0003958">
    <property type="term" value="F:NADPH-hemoprotein reductase activity"/>
    <property type="evidence" value="ECO:0007669"/>
    <property type="project" value="UniProtKB-EC"/>
</dbReference>
<dbReference type="PROSITE" id="PS51384">
    <property type="entry name" value="FAD_FR"/>
    <property type="match status" value="1"/>
</dbReference>
<dbReference type="InterPro" id="IPR017938">
    <property type="entry name" value="Riboflavin_synthase-like_b-brl"/>
</dbReference>
<feature type="compositionally biased region" description="Low complexity" evidence="9">
    <location>
        <begin position="1483"/>
        <end position="1494"/>
    </location>
</feature>
<dbReference type="SUPFAM" id="SSF55856">
    <property type="entry name" value="Cytochrome b5-like heme/steroid binding domain"/>
    <property type="match status" value="1"/>
</dbReference>
<dbReference type="InterPro" id="IPR003097">
    <property type="entry name" value="CysJ-like_FAD-binding"/>
</dbReference>
<keyword evidence="13" id="KW-1185">Reference proteome</keyword>
<accession>A0A1B8GFC8</accession>
<reference evidence="12 13" key="1">
    <citation type="submission" date="2016-03" db="EMBL/GenBank/DDBJ databases">
        <title>Comparative genomics of Pseudogymnoascus destructans, the fungus causing white-nose syndrome of bats.</title>
        <authorList>
            <person name="Palmer J.M."/>
            <person name="Drees K.P."/>
            <person name="Foster J.T."/>
            <person name="Lindner D.L."/>
        </authorList>
    </citation>
    <scope>NUCLEOTIDE SEQUENCE [LARGE SCALE GENOMIC DNA]</scope>
    <source>
        <strain evidence="12 13">UAMH 10579</strain>
    </source>
</reference>
<evidence type="ECO:0000313" key="13">
    <source>
        <dbReference type="Proteomes" id="UP000091956"/>
    </source>
</evidence>
<comment type="cofactor">
    <cofactor evidence="1">
        <name>FAD</name>
        <dbReference type="ChEBI" id="CHEBI:57692"/>
    </cofactor>
</comment>
<evidence type="ECO:0000256" key="1">
    <source>
        <dbReference type="ARBA" id="ARBA00001974"/>
    </source>
</evidence>
<keyword evidence="3" id="KW-0285">Flavoprotein</keyword>
<dbReference type="GeneID" id="28840660"/>
<dbReference type="GO" id="GO:0046872">
    <property type="term" value="F:metal ion binding"/>
    <property type="evidence" value="ECO:0007669"/>
    <property type="project" value="UniProtKB-KW"/>
</dbReference>
<evidence type="ECO:0000256" key="9">
    <source>
        <dbReference type="SAM" id="MobiDB-lite"/>
    </source>
</evidence>
<dbReference type="InterPro" id="IPR001199">
    <property type="entry name" value="Cyt_B5-like_heme/steroid-bd"/>
</dbReference>
<evidence type="ECO:0000256" key="4">
    <source>
        <dbReference type="ARBA" id="ARBA00022723"/>
    </source>
</evidence>
<dbReference type="InterPro" id="IPR036400">
    <property type="entry name" value="Cyt_B5-like_heme/steroid_sf"/>
</dbReference>
<dbReference type="InterPro" id="IPR039261">
    <property type="entry name" value="FNR_nucleotide-bd"/>
</dbReference>
<dbReference type="InterPro" id="IPR023173">
    <property type="entry name" value="NADPH_Cyt_P450_Rdtase_alpha"/>
</dbReference>
<evidence type="ECO:0000259" key="10">
    <source>
        <dbReference type="PROSITE" id="PS50255"/>
    </source>
</evidence>
<feature type="region of interest" description="Disordered" evidence="9">
    <location>
        <begin position="1564"/>
        <end position="1590"/>
    </location>
</feature>
<reference evidence="13" key="2">
    <citation type="journal article" date="2018" name="Nat. Commun.">
        <title>Extreme sensitivity to ultraviolet light in the fungal pathogen causing white-nose syndrome of bats.</title>
        <authorList>
            <person name="Palmer J.M."/>
            <person name="Drees K.P."/>
            <person name="Foster J.T."/>
            <person name="Lindner D.L."/>
        </authorList>
    </citation>
    <scope>NUCLEOTIDE SEQUENCE [LARGE SCALE GENOMIC DNA]</scope>
    <source>
        <strain evidence="13">UAMH 10579</strain>
    </source>
</reference>
<name>A0A1B8GFC8_9PEZI</name>
<evidence type="ECO:0000256" key="3">
    <source>
        <dbReference type="ARBA" id="ARBA00022630"/>
    </source>
</evidence>
<dbReference type="GO" id="GO:0019441">
    <property type="term" value="P:L-tryptophan catabolic process to kynurenine"/>
    <property type="evidence" value="ECO:0007669"/>
    <property type="project" value="InterPro"/>
</dbReference>
<dbReference type="Pfam" id="PF00173">
    <property type="entry name" value="Cyt-b5"/>
    <property type="match status" value="1"/>
</dbReference>
<dbReference type="InterPro" id="IPR001433">
    <property type="entry name" value="OxRdtase_FAD/NAD-bd"/>
</dbReference>
<keyword evidence="6" id="KW-0560">Oxidoreductase</keyword>
<dbReference type="OrthoDB" id="260519at2759"/>
<dbReference type="PRINTS" id="PR00371">
    <property type="entry name" value="FPNCR"/>
</dbReference>
<evidence type="ECO:0000313" key="12">
    <source>
        <dbReference type="EMBL" id="OBT94540.1"/>
    </source>
</evidence>
<sequence>MSERSCPVSASVGSVCPMGNGAGENGRARGCNFASFSRPEDIHSTFGIPSDADVTDFLRQRERKAINELLYSDVPSMPAIKDLQNAQGTKSLDTLNVNDQDLLAVALGAPARQVLLRAEEVGPRTGWRDGYLSREHGFCPPDADEAPSALARSPGRVWSDMCERMPGCVARGRVRQSIAALPLVEGTADVIPDKALWAALVTLGMLCSIYRYEETHNGTEGVNVSTRSPTPNVEMSDDLGDEVKGIPKCIGLAYVQISRRMGRSIPHLTFYDQASYNIKVRDPTSTHPYIGRFDNTDLRWPMFGIRSEIAFLKGCADTSASFQHGVDAIASCQEFVMSKNKAGLLRALIRLKEILERMPNAFHSISLNPSSGANFVSPPEWVRWAKFSAPLSKRCPATSGLQFPPYLLMDAFLGRTKYESFLGEEGLHLRAWLPSNWRAFIAAVEYHYSIPDFVNQSGDPRLIGAFDGIVEAYTGERGFMGTHRYKVFGLLEIAGKTGRAETNGNSGSAEVNAKPHEETHKAFSDAMKERLEPHRGNLHLEPHEMRGSFAECRYKSTVLSRSLVDSDPERSIARVIIDIQDTGITFQPGDRLAIMPLNSWLECAKVAAALGLDVMLESPVSLDNQWNRFADHLGSVSRTPTPRLTVKDILRRGHLAPLTKDLVMKLHTLLRASSNTVLQILATTEWPVRASLGDLLQAAVTDTPSKIWDQAFDISGNLSWLPEIVALEVPRTYSISNYPDELLPSTVELTVSRSEYNICPTLAGPEPVVRYGVGSGFLNPPVSGQDEFITDDEEILIGISRPLSFQLPIDDAAPCAFFAGGSGIAPFRSFWQSRAGRSVGKNLLFLGVQSREKFCYENELREYVNAGFMEVYTAFSRDSRGLNYDSYLRDLVEKETTPRYIDSLIVEQGSTVCDLVMSKKQGGLGGYLYVCGSLSVFDSVMSGIRKAIYNHRTASMESTSVILDTAFAERRFMLDVFMSPKPLPCNIPTILPSQLAMHTGHRPNSRIHIAVHGSVYDVTDFCPMHPGGTMIIQSNAGVDCSKSFDLLAHSNNPEVSSLLNKYFIGHLTPKPNYRKCEDISMLYDLWSDYLRTSVETLVGDQFETREFMDSTNIWFQGSLFNMGGVRSFYQHQSRLLQNGFSALFGAKLQELYLKLSFTLANSGASSGQLPDVLGVIGRAKSSPDAMITSNEVSQIGKFTCDSEAARFHERGIIEYVKTSIQLNLELLEGIREEACCGMDAFDTIMDLEVSSETQRLTALSTFLLQLTERMAIRLEGFYSKLAQHSVYHPEMEHNPARTRWNLVKRKVRDGSFFVLTQNVAINTGASYVPRRGQEAVEFDHVITQIQHSINKAPIQVRKTMELNEQHIARGRTNPNGVSANESHENSHAMNRMSSFVNNNMRAIRRLSKLPPAGVSLEQLMNTYGNSAHQSYDRHPAAMRSLTPNQSRSPSVSREHDGFDPHQLSKLNVRGRSVSNAGSLTRGSSHSSHVSSSSHMDFHLPMTMSPALTPPSSAPQSSASSPVSHTPASAALPSMFNKMNRRQKSSDMAPTLASLPENRMRKLMQGSASNSGGYSSMLPKDSGSHMRARSTTGSLRALKLPEMRVAPTF</sequence>
<dbReference type="Pfam" id="PF00667">
    <property type="entry name" value="FAD_binding_1"/>
    <property type="match status" value="1"/>
</dbReference>
<evidence type="ECO:0000259" key="11">
    <source>
        <dbReference type="PROSITE" id="PS51384"/>
    </source>
</evidence>
<dbReference type="PANTHER" id="PTHR19384:SF17">
    <property type="entry name" value="NADPH--CYTOCHROME P450 REDUCTASE"/>
    <property type="match status" value="1"/>
</dbReference>
<dbReference type="PROSITE" id="PS50255">
    <property type="entry name" value="CYTOCHROME_B5_2"/>
    <property type="match status" value="1"/>
</dbReference>
<dbReference type="Gene3D" id="1.20.58.480">
    <property type="match status" value="1"/>
</dbReference>
<keyword evidence="5" id="KW-0274">FAD</keyword>
<evidence type="ECO:0000256" key="2">
    <source>
        <dbReference type="ARBA" id="ARBA00007119"/>
    </source>
</evidence>
<dbReference type="Pfam" id="PF00175">
    <property type="entry name" value="NAD_binding_1"/>
    <property type="match status" value="1"/>
</dbReference>
<dbReference type="Gene3D" id="1.20.990.10">
    <property type="entry name" value="NADPH-cytochrome p450 Reductase, Chain A, domain 3"/>
    <property type="match status" value="1"/>
</dbReference>
<proteinExistence type="inferred from homology"/>
<dbReference type="InterPro" id="IPR017927">
    <property type="entry name" value="FAD-bd_FR_type"/>
</dbReference>
<dbReference type="Gene3D" id="3.40.50.80">
    <property type="entry name" value="Nucleotide-binding domain of ferredoxin-NADP reductase (FNR) module"/>
    <property type="match status" value="1"/>
</dbReference>
<keyword evidence="4" id="KW-0479">Metal-binding</keyword>
<dbReference type="GO" id="GO:0020037">
    <property type="term" value="F:heme binding"/>
    <property type="evidence" value="ECO:0007669"/>
    <property type="project" value="InterPro"/>
</dbReference>
<feature type="domain" description="Cytochrome b5 heme-binding" evidence="10">
    <location>
        <begin position="987"/>
        <end position="1068"/>
    </location>
</feature>
<dbReference type="SMART" id="SM01117">
    <property type="entry name" value="Cyt-b5"/>
    <property type="match status" value="1"/>
</dbReference>
<dbReference type="STRING" id="342668.A0A1B8GFC8"/>
<evidence type="ECO:0000256" key="8">
    <source>
        <dbReference type="ARBA" id="ARBA00023797"/>
    </source>
</evidence>
<feature type="compositionally biased region" description="Polar residues" evidence="9">
    <location>
        <begin position="1472"/>
        <end position="1482"/>
    </location>
</feature>
<dbReference type="GO" id="GO:0016702">
    <property type="term" value="F:oxidoreductase activity, acting on single donors with incorporation of molecular oxygen, incorporation of two atoms of oxygen"/>
    <property type="evidence" value="ECO:0007669"/>
    <property type="project" value="UniProtKB-ARBA"/>
</dbReference>
<protein>
    <recommendedName>
        <fullName evidence="8">NADPH--hemoprotein reductase</fullName>
        <ecNumber evidence="8">1.6.2.4</ecNumber>
    </recommendedName>
</protein>
<feature type="region of interest" description="Disordered" evidence="9">
    <location>
        <begin position="1439"/>
        <end position="1529"/>
    </location>
</feature>
<dbReference type="RefSeq" id="XP_018128273.1">
    <property type="nucleotide sequence ID" value="XM_018276709.2"/>
</dbReference>
<dbReference type="EC" id="1.6.2.4" evidence="8"/>
<gene>
    <name evidence="12" type="ORF">VE01_07274</name>
</gene>
<dbReference type="GO" id="GO:0005829">
    <property type="term" value="C:cytosol"/>
    <property type="evidence" value="ECO:0007669"/>
    <property type="project" value="TreeGrafter"/>
</dbReference>
<dbReference type="SUPFAM" id="SSF140959">
    <property type="entry name" value="Indolic compounds 2,3-dioxygenase-like"/>
    <property type="match status" value="1"/>
</dbReference>
<evidence type="ECO:0000256" key="5">
    <source>
        <dbReference type="ARBA" id="ARBA00022827"/>
    </source>
</evidence>
<feature type="compositionally biased region" description="Polar residues" evidence="9">
    <location>
        <begin position="1441"/>
        <end position="1451"/>
    </location>
</feature>
<dbReference type="InterPro" id="IPR001709">
    <property type="entry name" value="Flavoprot_Pyr_Nucl_cyt_Rdtase"/>
</dbReference>
<dbReference type="Pfam" id="PF01231">
    <property type="entry name" value="IDO"/>
    <property type="match status" value="1"/>
</dbReference>
<feature type="domain" description="FAD-binding FR-type" evidence="11">
    <location>
        <begin position="551"/>
        <end position="808"/>
    </location>
</feature>
<dbReference type="InterPro" id="IPR037217">
    <property type="entry name" value="Trp/Indoleamine_2_3_dOase-like"/>
</dbReference>
<dbReference type="Gene3D" id="3.10.120.10">
    <property type="entry name" value="Cytochrome b5-like heme/steroid binding domain"/>
    <property type="match status" value="1"/>
</dbReference>
<dbReference type="GO" id="GO:0050660">
    <property type="term" value="F:flavin adenine dinucleotide binding"/>
    <property type="evidence" value="ECO:0007669"/>
    <property type="project" value="TreeGrafter"/>
</dbReference>
<dbReference type="Gene3D" id="2.40.30.10">
    <property type="entry name" value="Translation factors"/>
    <property type="match status" value="1"/>
</dbReference>
<dbReference type="GO" id="GO:0010181">
    <property type="term" value="F:FMN binding"/>
    <property type="evidence" value="ECO:0007669"/>
    <property type="project" value="TreeGrafter"/>
</dbReference>
<dbReference type="PANTHER" id="PTHR19384">
    <property type="entry name" value="NITRIC OXIDE SYNTHASE-RELATED"/>
    <property type="match status" value="1"/>
</dbReference>
<organism evidence="12 13">
    <name type="scientific">Pseudogymnoascus verrucosus</name>
    <dbReference type="NCBI Taxonomy" id="342668"/>
    <lineage>
        <taxon>Eukaryota</taxon>
        <taxon>Fungi</taxon>
        <taxon>Dikarya</taxon>
        <taxon>Ascomycota</taxon>
        <taxon>Pezizomycotina</taxon>
        <taxon>Leotiomycetes</taxon>
        <taxon>Thelebolales</taxon>
        <taxon>Thelebolaceae</taxon>
        <taxon>Pseudogymnoascus</taxon>
    </lineage>
</organism>
<feature type="compositionally biased region" description="Low complexity" evidence="9">
    <location>
        <begin position="1513"/>
        <end position="1529"/>
    </location>
</feature>
<dbReference type="Proteomes" id="UP000091956">
    <property type="component" value="Unassembled WGS sequence"/>
</dbReference>
<comment type="similarity">
    <text evidence="2">Belongs to the indoleamine 2,3-dioxygenase family.</text>
</comment>
<dbReference type="SUPFAM" id="SSF63380">
    <property type="entry name" value="Riboflavin synthase domain-like"/>
    <property type="match status" value="1"/>
</dbReference>
<keyword evidence="7" id="KW-0408">Iron</keyword>
<dbReference type="EMBL" id="KV460243">
    <property type="protein sequence ID" value="OBT94540.1"/>
    <property type="molecule type" value="Genomic_DNA"/>
</dbReference>